<organism evidence="3 4">
    <name type="scientific">Clostridium gasigenes</name>
    <dbReference type="NCBI Taxonomy" id="94869"/>
    <lineage>
        <taxon>Bacteria</taxon>
        <taxon>Bacillati</taxon>
        <taxon>Bacillota</taxon>
        <taxon>Clostridia</taxon>
        <taxon>Eubacteriales</taxon>
        <taxon>Clostridiaceae</taxon>
        <taxon>Clostridium</taxon>
    </lineage>
</organism>
<evidence type="ECO:0000313" key="4">
    <source>
        <dbReference type="Proteomes" id="UP000198597"/>
    </source>
</evidence>
<evidence type="ECO:0000259" key="2">
    <source>
        <dbReference type="Pfam" id="PF13439"/>
    </source>
</evidence>
<feature type="domain" description="Glycosyltransferase subfamily 4-like N-terminal" evidence="2">
    <location>
        <begin position="23"/>
        <end position="189"/>
    </location>
</feature>
<accession>A0A1H0TI23</accession>
<dbReference type="RefSeq" id="WP_089970184.1">
    <property type="nucleotide sequence ID" value="NZ_FNJM01000007.1"/>
</dbReference>
<keyword evidence="3" id="KW-0808">Transferase</keyword>
<dbReference type="InterPro" id="IPR001296">
    <property type="entry name" value="Glyco_trans_1"/>
</dbReference>
<dbReference type="GO" id="GO:0016758">
    <property type="term" value="F:hexosyltransferase activity"/>
    <property type="evidence" value="ECO:0007669"/>
    <property type="project" value="TreeGrafter"/>
</dbReference>
<keyword evidence="4" id="KW-1185">Reference proteome</keyword>
<dbReference type="EMBL" id="FNJM01000007">
    <property type="protein sequence ID" value="SDP53196.1"/>
    <property type="molecule type" value="Genomic_DNA"/>
</dbReference>
<dbReference type="Pfam" id="PF00534">
    <property type="entry name" value="Glycos_transf_1"/>
    <property type="match status" value="1"/>
</dbReference>
<dbReference type="PANTHER" id="PTHR45947:SF3">
    <property type="entry name" value="SULFOQUINOVOSYL TRANSFERASE SQD2"/>
    <property type="match status" value="1"/>
</dbReference>
<sequence>MKVLVLPSWYPDKKTPLNGIFFKEQAEALVKSNVEVIVLSIAVKSFREFDKENRINKLEFSEENKVKVYRYTTYNYFPKLTELYLKYYSIIMKKLIKKVIAKEGNPDLIHIHSALDAGIAFVKAKIDIPYVVTEHSTKYSRGMVGSTEGKYLRKLFQNASRVMVVGNGLKEELSKYISKDKLQIIYNPVVMPNYEIKEDKNKSKFRFFSLGFLAKKKAMDALIEAFNSNKEKIKDVELFIGGDGEEFNNLKKLIDDYELNDKIFLLGSLNREEVAFNMKNCDCFVLPSRFETFGIVYVEAMNYGKPVIATRTGGPDTFVNEKCGVLIDVDNKNQLIDAMELVINNYDKYDSKEIKKYCKENFSEKVIMEELKKIYKEVIGESNVK</sequence>
<feature type="domain" description="Glycosyl transferase family 1" evidence="1">
    <location>
        <begin position="195"/>
        <end position="349"/>
    </location>
</feature>
<evidence type="ECO:0000259" key="1">
    <source>
        <dbReference type="Pfam" id="PF00534"/>
    </source>
</evidence>
<protein>
    <submittedName>
        <fullName evidence="3">Glycosyltransferase involved in cell wall bisynthesis</fullName>
    </submittedName>
</protein>
<proteinExistence type="predicted"/>
<dbReference type="STRING" id="94869.SAMN04488529_10729"/>
<gene>
    <name evidence="3" type="ORF">SAMN04488529_10729</name>
</gene>
<dbReference type="SUPFAM" id="SSF53756">
    <property type="entry name" value="UDP-Glycosyltransferase/glycogen phosphorylase"/>
    <property type="match status" value="1"/>
</dbReference>
<dbReference type="InterPro" id="IPR028098">
    <property type="entry name" value="Glyco_trans_4-like_N"/>
</dbReference>
<dbReference type="InterPro" id="IPR050194">
    <property type="entry name" value="Glycosyltransferase_grp1"/>
</dbReference>
<dbReference type="Proteomes" id="UP000198597">
    <property type="component" value="Unassembled WGS sequence"/>
</dbReference>
<dbReference type="AlphaFoldDB" id="A0A1H0TI23"/>
<dbReference type="Gene3D" id="3.40.50.2000">
    <property type="entry name" value="Glycogen Phosphorylase B"/>
    <property type="match status" value="2"/>
</dbReference>
<evidence type="ECO:0000313" key="3">
    <source>
        <dbReference type="EMBL" id="SDP53196.1"/>
    </source>
</evidence>
<dbReference type="PANTHER" id="PTHR45947">
    <property type="entry name" value="SULFOQUINOVOSYL TRANSFERASE SQD2"/>
    <property type="match status" value="1"/>
</dbReference>
<dbReference type="Pfam" id="PF13439">
    <property type="entry name" value="Glyco_transf_4"/>
    <property type="match status" value="1"/>
</dbReference>
<dbReference type="OrthoDB" id="9795068at2"/>
<name>A0A1H0TI23_9CLOT</name>
<reference evidence="3 4" key="1">
    <citation type="submission" date="2016-10" db="EMBL/GenBank/DDBJ databases">
        <authorList>
            <person name="de Groot N.N."/>
        </authorList>
    </citation>
    <scope>NUCLEOTIDE SEQUENCE [LARGE SCALE GENOMIC DNA]</scope>
    <source>
        <strain evidence="3 4">DSM 12272</strain>
    </source>
</reference>